<dbReference type="GO" id="GO:0004672">
    <property type="term" value="F:protein kinase activity"/>
    <property type="evidence" value="ECO:0007669"/>
    <property type="project" value="InterPro"/>
</dbReference>
<dbReference type="Gene3D" id="1.10.510.10">
    <property type="entry name" value="Transferase(Phosphotransferase) domain 1"/>
    <property type="match status" value="1"/>
</dbReference>
<dbReference type="EMBL" id="GL348715">
    <property type="protein sequence ID" value="EFH59473.1"/>
    <property type="molecule type" value="Genomic_DNA"/>
</dbReference>
<dbReference type="InterPro" id="IPR008271">
    <property type="entry name" value="Ser/Thr_kinase_AS"/>
</dbReference>
<gene>
    <name evidence="2" type="ORF">ARALYDRAFT_672922</name>
</gene>
<evidence type="ECO:0000313" key="3">
    <source>
        <dbReference type="Proteomes" id="UP000008694"/>
    </source>
</evidence>
<dbReference type="Gramene" id="Al_scaffold_0003_2119">
    <property type="protein sequence ID" value="Al_scaffold_0003_2119"/>
    <property type="gene ID" value="Al_scaffold_0003_2119"/>
</dbReference>
<reference evidence="3" key="1">
    <citation type="journal article" date="2011" name="Nat. Genet.">
        <title>The Arabidopsis lyrata genome sequence and the basis of rapid genome size change.</title>
        <authorList>
            <person name="Hu T.T."/>
            <person name="Pattyn P."/>
            <person name="Bakker E.G."/>
            <person name="Cao J."/>
            <person name="Cheng J.-F."/>
            <person name="Clark R.M."/>
            <person name="Fahlgren N."/>
            <person name="Fawcett J.A."/>
            <person name="Grimwood J."/>
            <person name="Gundlach H."/>
            <person name="Haberer G."/>
            <person name="Hollister J.D."/>
            <person name="Ossowski S."/>
            <person name="Ottilar R.P."/>
            <person name="Salamov A.A."/>
            <person name="Schneeberger K."/>
            <person name="Spannagl M."/>
            <person name="Wang X."/>
            <person name="Yang L."/>
            <person name="Nasrallah M.E."/>
            <person name="Bergelson J."/>
            <person name="Carrington J.C."/>
            <person name="Gaut B.S."/>
            <person name="Schmutz J."/>
            <person name="Mayer K.F.X."/>
            <person name="Van de Peer Y."/>
            <person name="Grigoriev I.V."/>
            <person name="Nordborg M."/>
            <person name="Weigel D."/>
            <person name="Guo Y.-L."/>
        </authorList>
    </citation>
    <scope>NUCLEOTIDE SEQUENCE [LARGE SCALE GENOMIC DNA]</scope>
    <source>
        <strain evidence="3">cv. MN47</strain>
    </source>
</reference>
<dbReference type="SUPFAM" id="SSF56112">
    <property type="entry name" value="Protein kinase-like (PK-like)"/>
    <property type="match status" value="1"/>
</dbReference>
<evidence type="ECO:0000259" key="1">
    <source>
        <dbReference type="PROSITE" id="PS50011"/>
    </source>
</evidence>
<dbReference type="PROSITE" id="PS50011">
    <property type="entry name" value="PROTEIN_KINASE_DOM"/>
    <property type="match status" value="1"/>
</dbReference>
<feature type="domain" description="Protein kinase" evidence="1">
    <location>
        <begin position="1"/>
        <end position="106"/>
    </location>
</feature>
<organism evidence="3">
    <name type="scientific">Arabidopsis lyrata subsp. lyrata</name>
    <name type="common">Lyre-leaved rock-cress</name>
    <dbReference type="NCBI Taxonomy" id="81972"/>
    <lineage>
        <taxon>Eukaryota</taxon>
        <taxon>Viridiplantae</taxon>
        <taxon>Streptophyta</taxon>
        <taxon>Embryophyta</taxon>
        <taxon>Tracheophyta</taxon>
        <taxon>Spermatophyta</taxon>
        <taxon>Magnoliopsida</taxon>
        <taxon>eudicotyledons</taxon>
        <taxon>Gunneridae</taxon>
        <taxon>Pentapetalae</taxon>
        <taxon>rosids</taxon>
        <taxon>malvids</taxon>
        <taxon>Brassicales</taxon>
        <taxon>Brassicaceae</taxon>
        <taxon>Camelineae</taxon>
        <taxon>Arabidopsis</taxon>
    </lineage>
</organism>
<dbReference type="InterPro" id="IPR000719">
    <property type="entry name" value="Prot_kinase_dom"/>
</dbReference>
<dbReference type="PANTHER" id="PTHR46146:SF3">
    <property type="entry name" value="SERINE_THREONINE-PROTEIN KINASE-LIKE PROTEIN CCR3-RELATED"/>
    <property type="match status" value="1"/>
</dbReference>
<dbReference type="Proteomes" id="UP000008694">
    <property type="component" value="Unassembled WGS sequence"/>
</dbReference>
<dbReference type="Pfam" id="PF00069">
    <property type="entry name" value="Pkinase"/>
    <property type="match status" value="1"/>
</dbReference>
<dbReference type="InterPro" id="IPR011009">
    <property type="entry name" value="Kinase-like_dom_sf"/>
</dbReference>
<dbReference type="PROSITE" id="PS00108">
    <property type="entry name" value="PROTEIN_KINASE_ST"/>
    <property type="match status" value="1"/>
</dbReference>
<name>D7LAU0_ARALL</name>
<proteinExistence type="predicted"/>
<keyword evidence="3" id="KW-1185">Reference proteome</keyword>
<dbReference type="AlphaFoldDB" id="D7LAU0"/>
<dbReference type="PANTHER" id="PTHR46146">
    <property type="entry name" value="SERINE/THREONINE-PROTEIN KINASE-LIKE PROTEIN CCR4"/>
    <property type="match status" value="1"/>
</dbReference>
<protein>
    <submittedName>
        <fullName evidence="2">Predicted protein</fullName>
    </submittedName>
</protein>
<dbReference type="HOGENOM" id="CLU_000288_21_4_1"/>
<accession>D7LAU0</accession>
<dbReference type="GO" id="GO:0005524">
    <property type="term" value="F:ATP binding"/>
    <property type="evidence" value="ECO:0007669"/>
    <property type="project" value="InterPro"/>
</dbReference>
<evidence type="ECO:0000313" key="2">
    <source>
        <dbReference type="EMBL" id="EFH59473.1"/>
    </source>
</evidence>
<sequence length="106" mass="12242">MRMLPIIHRDVKSSNILLDESLSAKVADFGLSKLVGEAHESTQMKGTMGYIKSRILHEESICPRRPMCMHAFGVLMLELLTSKSPIVKTEERRGHRWVRLRKRLRT</sequence>